<evidence type="ECO:0000256" key="2">
    <source>
        <dbReference type="ARBA" id="ARBA00023002"/>
    </source>
</evidence>
<reference evidence="4" key="1">
    <citation type="submission" date="2016-10" db="EMBL/GenBank/DDBJ databases">
        <authorList>
            <person name="de Groot N.N."/>
        </authorList>
    </citation>
    <scope>NUCLEOTIDE SEQUENCE [LARGE SCALE GENOMIC DNA]</scope>
    <source>
        <strain evidence="4">10nlg</strain>
    </source>
</reference>
<dbReference type="InterPro" id="IPR002347">
    <property type="entry name" value="SDR_fam"/>
</dbReference>
<sequence>MVSADSNFQRKQFPLKNQTILITGVSRLNGIGCAAAKQAAALGATVVIQHFRPHDENMPWGADSLETVKQSIEAELVGEAALYDIHADFTDEKSAEEVMQYACEKAGTISGLVCNHASSAADGSIGELNAAMLDHHWQVNARSVLLLTQAFAAQFPQSATNGRIIYLTSGQRSGPMPGEIAYSASKGALADLTLTIADQLADKQITVNTINPGPVDTGYLSESDKAKALSKFPFGRFGKPEDPARLIGWLLTDESRWITGQIIHSEGGFARWRP</sequence>
<protein>
    <submittedName>
        <fullName evidence="3">3-oxoacyl-[acyl-carrier protein] reductase</fullName>
    </submittedName>
</protein>
<dbReference type="PANTHER" id="PTHR48107:SF7">
    <property type="entry name" value="RE15974P"/>
    <property type="match status" value="1"/>
</dbReference>
<dbReference type="Proteomes" id="UP000199318">
    <property type="component" value="Unassembled WGS sequence"/>
</dbReference>
<organism evidence="3 4">
    <name type="scientific">Salisediminibacterium halotolerans</name>
    <dbReference type="NCBI Taxonomy" id="517425"/>
    <lineage>
        <taxon>Bacteria</taxon>
        <taxon>Bacillati</taxon>
        <taxon>Bacillota</taxon>
        <taxon>Bacilli</taxon>
        <taxon>Bacillales</taxon>
        <taxon>Bacillaceae</taxon>
        <taxon>Salisediminibacterium</taxon>
    </lineage>
</organism>
<dbReference type="PANTHER" id="PTHR48107">
    <property type="entry name" value="NADPH-DEPENDENT ALDEHYDE REDUCTASE-LIKE PROTEIN, CHLOROPLASTIC-RELATED"/>
    <property type="match status" value="1"/>
</dbReference>
<proteinExistence type="inferred from homology"/>
<dbReference type="AlphaFoldDB" id="A0A1H9R8D6"/>
<dbReference type="Gene3D" id="3.40.50.720">
    <property type="entry name" value="NAD(P)-binding Rossmann-like Domain"/>
    <property type="match status" value="1"/>
</dbReference>
<keyword evidence="2" id="KW-0560">Oxidoreductase</keyword>
<name>A0A1H9R8D6_9BACI</name>
<dbReference type="InterPro" id="IPR020904">
    <property type="entry name" value="Sc_DH/Rdtase_CS"/>
</dbReference>
<gene>
    <name evidence="3" type="ORF">SAMN05444126_10445</name>
</gene>
<keyword evidence="4" id="KW-1185">Reference proteome</keyword>
<dbReference type="InterPro" id="IPR036291">
    <property type="entry name" value="NAD(P)-bd_dom_sf"/>
</dbReference>
<evidence type="ECO:0000313" key="3">
    <source>
        <dbReference type="EMBL" id="SER68319.1"/>
    </source>
</evidence>
<dbReference type="SUPFAM" id="SSF51735">
    <property type="entry name" value="NAD(P)-binding Rossmann-fold domains"/>
    <property type="match status" value="1"/>
</dbReference>
<dbReference type="RefSeq" id="WP_093072073.1">
    <property type="nucleotide sequence ID" value="NZ_FOGV01000004.1"/>
</dbReference>
<comment type="caution">
    <text evidence="3">The sequence shown here is derived from an EMBL/GenBank/DDBJ whole genome shotgun (WGS) entry which is preliminary data.</text>
</comment>
<dbReference type="GO" id="GO:0016614">
    <property type="term" value="F:oxidoreductase activity, acting on CH-OH group of donors"/>
    <property type="evidence" value="ECO:0007669"/>
    <property type="project" value="UniProtKB-ARBA"/>
</dbReference>
<evidence type="ECO:0000256" key="1">
    <source>
        <dbReference type="ARBA" id="ARBA00006484"/>
    </source>
</evidence>
<comment type="similarity">
    <text evidence="1">Belongs to the short-chain dehydrogenases/reductases (SDR) family.</text>
</comment>
<dbReference type="NCBIfam" id="NF009389">
    <property type="entry name" value="PRK12748.1"/>
    <property type="match status" value="1"/>
</dbReference>
<accession>A0A1H9R8D6</accession>
<dbReference type="PROSITE" id="PS00061">
    <property type="entry name" value="ADH_SHORT"/>
    <property type="match status" value="1"/>
</dbReference>
<dbReference type="EMBL" id="FOGV01000004">
    <property type="protein sequence ID" value="SER68319.1"/>
    <property type="molecule type" value="Genomic_DNA"/>
</dbReference>
<dbReference type="Pfam" id="PF13561">
    <property type="entry name" value="adh_short_C2"/>
    <property type="match status" value="1"/>
</dbReference>
<dbReference type="CDD" id="cd05233">
    <property type="entry name" value="SDR_c"/>
    <property type="match status" value="1"/>
</dbReference>
<dbReference type="OrthoDB" id="9803333at2"/>
<evidence type="ECO:0000313" key="4">
    <source>
        <dbReference type="Proteomes" id="UP000199318"/>
    </source>
</evidence>
<dbReference type="STRING" id="1464123.SAMN05444126_10445"/>
<dbReference type="PRINTS" id="PR00081">
    <property type="entry name" value="GDHRDH"/>
</dbReference>